<accession>A0AAN7PSX7</accession>
<evidence type="ECO:0000256" key="2">
    <source>
        <dbReference type="ARBA" id="ARBA00008937"/>
    </source>
</evidence>
<gene>
    <name evidence="7" type="ORF">SAY87_001811</name>
</gene>
<dbReference type="SUPFAM" id="SSF48452">
    <property type="entry name" value="TPR-like"/>
    <property type="match status" value="1"/>
</dbReference>
<comment type="caution">
    <text evidence="7">The sequence shown here is derived from an EMBL/GenBank/DDBJ whole genome shotgun (WGS) entry which is preliminary data.</text>
</comment>
<name>A0AAN7PSX7_9MYRT</name>
<evidence type="ECO:0000256" key="5">
    <source>
        <dbReference type="ARBA" id="ARBA00022989"/>
    </source>
</evidence>
<evidence type="ECO:0000313" key="8">
    <source>
        <dbReference type="Proteomes" id="UP001345219"/>
    </source>
</evidence>
<dbReference type="Gene3D" id="1.25.40.10">
    <property type="entry name" value="Tetratricopeptide repeat domain"/>
    <property type="match status" value="1"/>
</dbReference>
<evidence type="ECO:0000256" key="4">
    <source>
        <dbReference type="ARBA" id="ARBA00022787"/>
    </source>
</evidence>
<keyword evidence="5" id="KW-0472">Membrane</keyword>
<dbReference type="PANTHER" id="PTHR13247">
    <property type="entry name" value="TETRATRICOPEPTIDE REPEAT PROTEIN 11 TPR REPEAT PROTEIN 11"/>
    <property type="match status" value="1"/>
</dbReference>
<dbReference type="EMBL" id="JAXIOK010000015">
    <property type="protein sequence ID" value="KAK4753707.1"/>
    <property type="molecule type" value="Genomic_DNA"/>
</dbReference>
<organism evidence="7 8">
    <name type="scientific">Trapa incisa</name>
    <dbReference type="NCBI Taxonomy" id="236973"/>
    <lineage>
        <taxon>Eukaryota</taxon>
        <taxon>Viridiplantae</taxon>
        <taxon>Streptophyta</taxon>
        <taxon>Embryophyta</taxon>
        <taxon>Tracheophyta</taxon>
        <taxon>Spermatophyta</taxon>
        <taxon>Magnoliopsida</taxon>
        <taxon>eudicotyledons</taxon>
        <taxon>Gunneridae</taxon>
        <taxon>Pentapetalae</taxon>
        <taxon>rosids</taxon>
        <taxon>malvids</taxon>
        <taxon>Myrtales</taxon>
        <taxon>Lythraceae</taxon>
        <taxon>Trapa</taxon>
    </lineage>
</organism>
<dbReference type="AlphaFoldDB" id="A0AAN7PSX7"/>
<comment type="subcellular location">
    <subcellularLocation>
        <location evidence="1">Mitochondrion outer membrane</location>
        <topology evidence="1">Single-pass membrane protein</topology>
    </subcellularLocation>
</comment>
<dbReference type="InterPro" id="IPR016543">
    <property type="entry name" value="Fis1"/>
</dbReference>
<dbReference type="GO" id="GO:0000422">
    <property type="term" value="P:autophagy of mitochondrion"/>
    <property type="evidence" value="ECO:0007669"/>
    <property type="project" value="TreeGrafter"/>
</dbReference>
<dbReference type="GO" id="GO:0000266">
    <property type="term" value="P:mitochondrial fission"/>
    <property type="evidence" value="ECO:0007669"/>
    <property type="project" value="InterPro"/>
</dbReference>
<keyword evidence="5" id="KW-1133">Transmembrane helix</keyword>
<dbReference type="PANTHER" id="PTHR13247:SF13">
    <property type="entry name" value="MITOCHONDRIAL FISSION 1 PROTEIN B"/>
    <property type="match status" value="1"/>
</dbReference>
<evidence type="ECO:0000256" key="6">
    <source>
        <dbReference type="ARBA" id="ARBA00023128"/>
    </source>
</evidence>
<dbReference type="Proteomes" id="UP001345219">
    <property type="component" value="Chromosome 2"/>
</dbReference>
<evidence type="ECO:0000256" key="3">
    <source>
        <dbReference type="ARBA" id="ARBA00022692"/>
    </source>
</evidence>
<evidence type="ECO:0000313" key="7">
    <source>
        <dbReference type="EMBL" id="KAK4753707.1"/>
    </source>
</evidence>
<keyword evidence="6" id="KW-0496">Mitochondrion</keyword>
<dbReference type="GO" id="GO:0005778">
    <property type="term" value="C:peroxisomal membrane"/>
    <property type="evidence" value="ECO:0007669"/>
    <property type="project" value="TreeGrafter"/>
</dbReference>
<dbReference type="Pfam" id="PF14852">
    <property type="entry name" value="Fis1_TPR_N"/>
    <property type="match status" value="1"/>
</dbReference>
<protein>
    <submittedName>
        <fullName evidence="7">Uncharacterized protein</fullName>
    </submittedName>
</protein>
<dbReference type="GO" id="GO:0005741">
    <property type="term" value="C:mitochondrial outer membrane"/>
    <property type="evidence" value="ECO:0007669"/>
    <property type="project" value="UniProtKB-SubCell"/>
</dbReference>
<dbReference type="InterPro" id="IPR011990">
    <property type="entry name" value="TPR-like_helical_dom_sf"/>
</dbReference>
<keyword evidence="8" id="KW-1185">Reference proteome</keyword>
<keyword evidence="4" id="KW-1000">Mitochondrion outer membrane</keyword>
<reference evidence="7 8" key="1">
    <citation type="journal article" date="2023" name="Hortic Res">
        <title>Pangenome of water caltrop reveals structural variations and asymmetric subgenome divergence after allopolyploidization.</title>
        <authorList>
            <person name="Zhang X."/>
            <person name="Chen Y."/>
            <person name="Wang L."/>
            <person name="Yuan Y."/>
            <person name="Fang M."/>
            <person name="Shi L."/>
            <person name="Lu R."/>
            <person name="Comes H.P."/>
            <person name="Ma Y."/>
            <person name="Chen Y."/>
            <person name="Huang G."/>
            <person name="Zhou Y."/>
            <person name="Zheng Z."/>
            <person name="Qiu Y."/>
        </authorList>
    </citation>
    <scope>NUCLEOTIDE SEQUENCE [LARGE SCALE GENOMIC DNA]</scope>
    <source>
        <tissue evidence="7">Roots</tissue>
    </source>
</reference>
<keyword evidence="3" id="KW-0812">Transmembrane</keyword>
<evidence type="ECO:0000256" key="1">
    <source>
        <dbReference type="ARBA" id="ARBA00004572"/>
    </source>
</evidence>
<dbReference type="GO" id="GO:0016559">
    <property type="term" value="P:peroxisome fission"/>
    <property type="evidence" value="ECO:0007669"/>
    <property type="project" value="TreeGrafter"/>
</dbReference>
<dbReference type="InterPro" id="IPR028058">
    <property type="entry name" value="Fis1_TPR_N"/>
</dbReference>
<sequence length="117" mass="12990">MEVKIGKFFDSVSNFFTGADQIPLCDRYGVGCERVVAEAEKASNDELKSECIMRLFWALDHSRQPQDVQRGIAMLEALFSGESSFIILQLDITGAGTIPEAGSNFRRLPMIGDKPRC</sequence>
<proteinExistence type="inferred from homology"/>
<comment type="similarity">
    <text evidence="2">Belongs to the FIS1 family.</text>
</comment>